<dbReference type="Pfam" id="PF00156">
    <property type="entry name" value="Pribosyltran"/>
    <property type="match status" value="1"/>
</dbReference>
<evidence type="ECO:0000259" key="2">
    <source>
        <dbReference type="Pfam" id="PF00156"/>
    </source>
</evidence>
<evidence type="ECO:0000256" key="1">
    <source>
        <dbReference type="ARBA" id="ARBA00008007"/>
    </source>
</evidence>
<name>A0A3E2BQD4_9BACT</name>
<comment type="similarity">
    <text evidence="1">Belongs to the ComF/GntX family.</text>
</comment>
<feature type="domain" description="Phosphoribosyltransferase" evidence="2">
    <location>
        <begin position="184"/>
        <end position="243"/>
    </location>
</feature>
<dbReference type="Gene3D" id="3.40.50.2020">
    <property type="match status" value="1"/>
</dbReference>
<dbReference type="Proteomes" id="UP000257323">
    <property type="component" value="Unassembled WGS sequence"/>
</dbReference>
<dbReference type="SUPFAM" id="SSF53271">
    <property type="entry name" value="PRTase-like"/>
    <property type="match status" value="1"/>
</dbReference>
<dbReference type="InterPro" id="IPR044005">
    <property type="entry name" value="DZR_2"/>
</dbReference>
<evidence type="ECO:0008006" key="6">
    <source>
        <dbReference type="Google" id="ProtNLM"/>
    </source>
</evidence>
<reference evidence="4 5" key="1">
    <citation type="submission" date="2018-08" db="EMBL/GenBank/DDBJ databases">
        <title>Genome analysis of the thermophilic bacterium of the candidate phylum Aminicenantes from deep subsurface aquifer revealed its physiology and ecological role.</title>
        <authorList>
            <person name="Kadnikov V.V."/>
            <person name="Mardanov A.V."/>
            <person name="Beletsky A.V."/>
            <person name="Karnachuk O.V."/>
            <person name="Ravin N.V."/>
        </authorList>
    </citation>
    <scope>NUCLEOTIDE SEQUENCE [LARGE SCALE GENOMIC DNA]</scope>
    <source>
        <strain evidence="4">BY38</strain>
    </source>
</reference>
<evidence type="ECO:0000313" key="4">
    <source>
        <dbReference type="EMBL" id="RFT16983.1"/>
    </source>
</evidence>
<dbReference type="InterPro" id="IPR051910">
    <property type="entry name" value="ComF/GntX_DNA_util-trans"/>
</dbReference>
<feature type="domain" description="Double zinc ribbon" evidence="3">
    <location>
        <begin position="17"/>
        <end position="75"/>
    </location>
</feature>
<evidence type="ECO:0000313" key="5">
    <source>
        <dbReference type="Proteomes" id="UP000257323"/>
    </source>
</evidence>
<gene>
    <name evidence="4" type="ORF">OP8BY_0925</name>
</gene>
<dbReference type="InterPro" id="IPR029057">
    <property type="entry name" value="PRTase-like"/>
</dbReference>
<accession>A0A3E2BQD4</accession>
<sequence>MKLRLHLSRVMHPVTVIVFPSSCRLCGRALEDPKEKIICTRCLDRVEVHHGPVCPICGRFYHQPAAAGHPCGHCLERPEPFSRHRSLGPYSGRLKEIILLFKYKGCEVLSQPLAAMVYEHLASDGFFDGLDFIVPVPLHRKREKQRGFNQAELLGRALSDLSGVPLLPGILIKVRNTPAQVSLEAAEREMNLRTAFTVSKAGKINGRTALLVDDVFTTGSTLRECAAELRRAGAREVRALTLARAV</sequence>
<dbReference type="EMBL" id="QUAH01000001">
    <property type="protein sequence ID" value="RFT16983.1"/>
    <property type="molecule type" value="Genomic_DNA"/>
</dbReference>
<protein>
    <recommendedName>
        <fullName evidence="6">ComF family protein</fullName>
    </recommendedName>
</protein>
<proteinExistence type="inferred from homology"/>
<organism evidence="4 5">
    <name type="scientific">Candidatus Saccharicenans subterraneus</name>
    <dbReference type="NCBI Taxonomy" id="2508984"/>
    <lineage>
        <taxon>Bacteria</taxon>
        <taxon>Candidatus Aminicenantota</taxon>
        <taxon>Candidatus Aminicenantia</taxon>
        <taxon>Candidatus Aminicenantales</taxon>
        <taxon>Candidatus Saccharicenantaceae</taxon>
        <taxon>Candidatus Saccharicenans</taxon>
    </lineage>
</organism>
<comment type="caution">
    <text evidence="4">The sequence shown here is derived from an EMBL/GenBank/DDBJ whole genome shotgun (WGS) entry which is preliminary data.</text>
</comment>
<dbReference type="Pfam" id="PF18912">
    <property type="entry name" value="DZR_2"/>
    <property type="match status" value="1"/>
</dbReference>
<dbReference type="InterPro" id="IPR000836">
    <property type="entry name" value="PRTase_dom"/>
</dbReference>
<dbReference type="AlphaFoldDB" id="A0A3E2BQD4"/>
<dbReference type="CDD" id="cd06223">
    <property type="entry name" value="PRTases_typeI"/>
    <property type="match status" value="1"/>
</dbReference>
<dbReference type="PANTHER" id="PTHR47505:SF1">
    <property type="entry name" value="DNA UTILIZATION PROTEIN YHGH"/>
    <property type="match status" value="1"/>
</dbReference>
<evidence type="ECO:0000259" key="3">
    <source>
        <dbReference type="Pfam" id="PF18912"/>
    </source>
</evidence>
<dbReference type="PANTHER" id="PTHR47505">
    <property type="entry name" value="DNA UTILIZATION PROTEIN YHGH"/>
    <property type="match status" value="1"/>
</dbReference>